<dbReference type="OMA" id="WIQNTPI"/>
<keyword evidence="2" id="KW-0677">Repeat</keyword>
<dbReference type="PhylomeDB" id="T1JK83"/>
<evidence type="ECO:0000256" key="2">
    <source>
        <dbReference type="ARBA" id="ARBA00022737"/>
    </source>
</evidence>
<dbReference type="PANTHER" id="PTHR24366:SF96">
    <property type="entry name" value="LEUCINE RICH REPEAT CONTAINING 53"/>
    <property type="match status" value="1"/>
</dbReference>
<dbReference type="EnsemblMetazoa" id="SMAR014263-RA">
    <property type="protein sequence ID" value="SMAR014263-PA"/>
    <property type="gene ID" value="SMAR014263"/>
</dbReference>
<dbReference type="HOGENOM" id="CLU_073431_0_0_1"/>
<dbReference type="Proteomes" id="UP000014500">
    <property type="component" value="Unassembled WGS sequence"/>
</dbReference>
<keyword evidence="1" id="KW-0433">Leucine-rich repeat</keyword>
<dbReference type="SUPFAM" id="SSF52058">
    <property type="entry name" value="L domain-like"/>
    <property type="match status" value="1"/>
</dbReference>
<dbReference type="PANTHER" id="PTHR24366">
    <property type="entry name" value="IG(IMMUNOGLOBULIN) AND LRR(LEUCINE RICH REPEAT) DOMAINS"/>
    <property type="match status" value="1"/>
</dbReference>
<dbReference type="STRING" id="126957.T1JK83"/>
<dbReference type="EMBL" id="JH431451">
    <property type="status" value="NOT_ANNOTATED_CDS"/>
    <property type="molecule type" value="Genomic_DNA"/>
</dbReference>
<proteinExistence type="predicted"/>
<evidence type="ECO:0000256" key="1">
    <source>
        <dbReference type="ARBA" id="ARBA00022614"/>
    </source>
</evidence>
<dbReference type="InterPro" id="IPR001611">
    <property type="entry name" value="Leu-rich_rpt"/>
</dbReference>
<reference evidence="5" key="1">
    <citation type="submission" date="2011-05" db="EMBL/GenBank/DDBJ databases">
        <authorList>
            <person name="Richards S.R."/>
            <person name="Qu J."/>
            <person name="Jiang H."/>
            <person name="Jhangiani S.N."/>
            <person name="Agravi P."/>
            <person name="Goodspeed R."/>
            <person name="Gross S."/>
            <person name="Mandapat C."/>
            <person name="Jackson L."/>
            <person name="Mathew T."/>
            <person name="Pu L."/>
            <person name="Thornton R."/>
            <person name="Saada N."/>
            <person name="Wilczek-Boney K.B."/>
            <person name="Lee S."/>
            <person name="Kovar C."/>
            <person name="Wu Y."/>
            <person name="Scherer S.E."/>
            <person name="Worley K.C."/>
            <person name="Muzny D.M."/>
            <person name="Gibbs R."/>
        </authorList>
    </citation>
    <scope>NUCLEOTIDE SEQUENCE</scope>
    <source>
        <strain evidence="5">Brora</strain>
    </source>
</reference>
<organism evidence="4 5">
    <name type="scientific">Strigamia maritima</name>
    <name type="common">European centipede</name>
    <name type="synonym">Geophilus maritimus</name>
    <dbReference type="NCBI Taxonomy" id="126957"/>
    <lineage>
        <taxon>Eukaryota</taxon>
        <taxon>Metazoa</taxon>
        <taxon>Ecdysozoa</taxon>
        <taxon>Arthropoda</taxon>
        <taxon>Myriapoda</taxon>
        <taxon>Chilopoda</taxon>
        <taxon>Pleurostigmophora</taxon>
        <taxon>Geophilomorpha</taxon>
        <taxon>Linotaeniidae</taxon>
        <taxon>Strigamia</taxon>
    </lineage>
</organism>
<accession>T1JK83</accession>
<dbReference type="AlphaFoldDB" id="T1JK83"/>
<evidence type="ECO:0000313" key="5">
    <source>
        <dbReference type="Proteomes" id="UP000014500"/>
    </source>
</evidence>
<evidence type="ECO:0000256" key="3">
    <source>
        <dbReference type="SAM" id="SignalP"/>
    </source>
</evidence>
<keyword evidence="5" id="KW-1185">Reference proteome</keyword>
<feature type="signal peptide" evidence="3">
    <location>
        <begin position="1"/>
        <end position="21"/>
    </location>
</feature>
<sequence length="352" mass="39068">MTITIFLYCCLFFLGSFKADAACENEESSDPCVCIKDTPDIPPICAEVTTGDKLKESFATKAPKTVENIAITNAKDLTTLPAEVFGEVQTKNVKIVFTGLSSIDENAFKGSEHELLTIHLEGNDLANFDFKSLKTLTKLNSFTLTNDKLKEMPANSIADLPVMNTIILANNSISSIKNHAFHNLLAVEQIDLSKNDLTTIDEIFHFGNTTKKLTIDLSANKISSTNDNAFKDVNANYLNLTDNQLKTLTEKTFKPLLSYMNLTGETGKIELKGNPGSHDKANCWWLTEPSFKKSVSNFMFEDNGKEMNQMTDDELKKMCNTGSRMSLFRFETLVLASILVLLINSKMSEFGS</sequence>
<dbReference type="eggNOG" id="KOG0619">
    <property type="taxonomic scope" value="Eukaryota"/>
</dbReference>
<dbReference type="Gene3D" id="3.80.10.10">
    <property type="entry name" value="Ribonuclease Inhibitor"/>
    <property type="match status" value="2"/>
</dbReference>
<keyword evidence="3" id="KW-0732">Signal</keyword>
<feature type="chain" id="PRO_5004590610" description="LRRCT domain-containing protein" evidence="3">
    <location>
        <begin position="22"/>
        <end position="352"/>
    </location>
</feature>
<evidence type="ECO:0000313" key="4">
    <source>
        <dbReference type="EnsemblMetazoa" id="SMAR014263-PA"/>
    </source>
</evidence>
<evidence type="ECO:0008006" key="6">
    <source>
        <dbReference type="Google" id="ProtNLM"/>
    </source>
</evidence>
<reference evidence="4" key="2">
    <citation type="submission" date="2015-02" db="UniProtKB">
        <authorList>
            <consortium name="EnsemblMetazoa"/>
        </authorList>
    </citation>
    <scope>IDENTIFICATION</scope>
</reference>
<dbReference type="Pfam" id="PF13855">
    <property type="entry name" value="LRR_8"/>
    <property type="match status" value="1"/>
</dbReference>
<name>T1JK83_STRMM</name>
<protein>
    <recommendedName>
        <fullName evidence="6">LRRCT domain-containing protein</fullName>
    </recommendedName>
</protein>
<dbReference type="InterPro" id="IPR032675">
    <property type="entry name" value="LRR_dom_sf"/>
</dbReference>